<reference evidence="4" key="1">
    <citation type="submission" date="2018-06" db="EMBL/GenBank/DDBJ databases">
        <authorList>
            <person name="Zhirakovskaya E."/>
        </authorList>
    </citation>
    <scope>NUCLEOTIDE SEQUENCE</scope>
</reference>
<dbReference type="Gene3D" id="3.40.50.2300">
    <property type="match status" value="2"/>
</dbReference>
<feature type="region of interest" description="Disordered" evidence="2">
    <location>
        <begin position="50"/>
        <end position="74"/>
    </location>
</feature>
<dbReference type="AlphaFoldDB" id="A0A3B1BXZ3"/>
<dbReference type="InterPro" id="IPR028081">
    <property type="entry name" value="Leu-bd"/>
</dbReference>
<feature type="domain" description="Leucine-binding protein" evidence="3">
    <location>
        <begin position="64"/>
        <end position="394"/>
    </location>
</feature>
<keyword evidence="1" id="KW-0732">Signal</keyword>
<name>A0A3B1BXZ3_9ZZZZ</name>
<dbReference type="InterPro" id="IPR051010">
    <property type="entry name" value="BCAA_transport"/>
</dbReference>
<dbReference type="PANTHER" id="PTHR30483">
    <property type="entry name" value="LEUCINE-SPECIFIC-BINDING PROTEIN"/>
    <property type="match status" value="1"/>
</dbReference>
<dbReference type="SUPFAM" id="SSF53822">
    <property type="entry name" value="Periplasmic binding protein-like I"/>
    <property type="match status" value="1"/>
</dbReference>
<protein>
    <recommendedName>
        <fullName evidence="3">Leucine-binding protein domain-containing protein</fullName>
    </recommendedName>
</protein>
<proteinExistence type="predicted"/>
<dbReference type="PANTHER" id="PTHR30483:SF6">
    <property type="entry name" value="PERIPLASMIC BINDING PROTEIN OF ABC TRANSPORTER FOR NATURAL AMINO ACIDS"/>
    <property type="match status" value="1"/>
</dbReference>
<evidence type="ECO:0000259" key="3">
    <source>
        <dbReference type="Pfam" id="PF13458"/>
    </source>
</evidence>
<evidence type="ECO:0000313" key="4">
    <source>
        <dbReference type="EMBL" id="VAX11265.1"/>
    </source>
</evidence>
<accession>A0A3B1BXZ3</accession>
<dbReference type="EMBL" id="UOFX01000083">
    <property type="protein sequence ID" value="VAX11265.1"/>
    <property type="molecule type" value="Genomic_DNA"/>
</dbReference>
<organism evidence="4">
    <name type="scientific">hydrothermal vent metagenome</name>
    <dbReference type="NCBI Taxonomy" id="652676"/>
    <lineage>
        <taxon>unclassified sequences</taxon>
        <taxon>metagenomes</taxon>
        <taxon>ecological metagenomes</taxon>
    </lineage>
</organism>
<sequence>MRNKITGTGFILLMTLLLFGCSDDAQQSPAAGESAVPEALKHILLDQPSSLPPKAAKKEEQSRPLKIGVLGPETGPGSGSDYGLSVLAGAKLAAKYINDHGGIDGKEVELLHFDDKEDLQLTQQGVKEFIAQDVIAILAAPTGWSTFAPTRQVNQAHTLLFSIGSRRRIGRSGPYVLRAALPTELATEALIKYAVEEFGFKNYALVSSSLYDYSLDLSASFKMALLNNGAVIQVDADTYDTYTGQKDYRKIIEAINSSTDIQAVVFTGEVAEAIIIAKGLAEKGLSLPILGGEDLFTPEFLAAEKSVQGSLVYSAFAPDNKSSQAVEFMQAHGNGTPDRFEALAYDSFLFLTEAIKAAGNTKPTEIREALFTLKSFEGATGAMSFSPEDGIVKAPFIHRVESGSKGMEFVLVSPQ</sequence>
<evidence type="ECO:0000256" key="2">
    <source>
        <dbReference type="SAM" id="MobiDB-lite"/>
    </source>
</evidence>
<evidence type="ECO:0000256" key="1">
    <source>
        <dbReference type="ARBA" id="ARBA00022729"/>
    </source>
</evidence>
<dbReference type="InterPro" id="IPR028082">
    <property type="entry name" value="Peripla_BP_I"/>
</dbReference>
<gene>
    <name evidence="4" type="ORF">MNBD_GAMMA26-863</name>
</gene>
<dbReference type="Pfam" id="PF13458">
    <property type="entry name" value="Peripla_BP_6"/>
    <property type="match status" value="1"/>
</dbReference>
<dbReference type="PROSITE" id="PS51257">
    <property type="entry name" value="PROKAR_LIPOPROTEIN"/>
    <property type="match status" value="1"/>
</dbReference>